<dbReference type="AlphaFoldDB" id="A0A4Y7SI93"/>
<evidence type="ECO:0000256" key="1">
    <source>
        <dbReference type="ARBA" id="ARBA00006395"/>
    </source>
</evidence>
<organism evidence="5 6">
    <name type="scientific">Coprinellus micaceus</name>
    <name type="common">Glistening ink-cap mushroom</name>
    <name type="synonym">Coprinus micaceus</name>
    <dbReference type="NCBI Taxonomy" id="71717"/>
    <lineage>
        <taxon>Eukaryota</taxon>
        <taxon>Fungi</taxon>
        <taxon>Dikarya</taxon>
        <taxon>Basidiomycota</taxon>
        <taxon>Agaricomycotina</taxon>
        <taxon>Agaricomycetes</taxon>
        <taxon>Agaricomycetidae</taxon>
        <taxon>Agaricales</taxon>
        <taxon>Agaricineae</taxon>
        <taxon>Psathyrellaceae</taxon>
        <taxon>Coprinellus</taxon>
    </lineage>
</organism>
<protein>
    <recommendedName>
        <fullName evidence="2">RecQ-mediated genome instability protein 1</fullName>
    </recommendedName>
</protein>
<dbReference type="OrthoDB" id="341511at2759"/>
<dbReference type="GO" id="GO:0000712">
    <property type="term" value="P:resolution of meiotic recombination intermediates"/>
    <property type="evidence" value="ECO:0007669"/>
    <property type="project" value="TreeGrafter"/>
</dbReference>
<dbReference type="GO" id="GO:0016604">
    <property type="term" value="C:nuclear body"/>
    <property type="evidence" value="ECO:0007669"/>
    <property type="project" value="TreeGrafter"/>
</dbReference>
<dbReference type="PANTHER" id="PTHR14790:SF15">
    <property type="entry name" value="RECQ-MEDIATED GENOME INSTABILITY PROTEIN 1"/>
    <property type="match status" value="1"/>
</dbReference>
<dbReference type="GO" id="GO:0031422">
    <property type="term" value="C:RecQ family helicase-topoisomerase III complex"/>
    <property type="evidence" value="ECO:0007669"/>
    <property type="project" value="TreeGrafter"/>
</dbReference>
<dbReference type="Gene3D" id="2.40.50.770">
    <property type="entry name" value="RecQ-mediated genome instability protein Rmi1, C-terminal domain"/>
    <property type="match status" value="1"/>
</dbReference>
<dbReference type="Pfam" id="PF08585">
    <property type="entry name" value="RMI1_N_C"/>
    <property type="match status" value="1"/>
</dbReference>
<dbReference type="PANTHER" id="PTHR14790">
    <property type="entry name" value="RECQ-MEDIATED GENOME INSTABILITY PROTEIN 1 RMI1"/>
    <property type="match status" value="1"/>
</dbReference>
<gene>
    <name evidence="5" type="ORF">FA13DRAFT_1716728</name>
</gene>
<evidence type="ECO:0000313" key="5">
    <source>
        <dbReference type="EMBL" id="TEB21555.1"/>
    </source>
</evidence>
<dbReference type="InterPro" id="IPR013894">
    <property type="entry name" value="RMI1_OB"/>
</dbReference>
<dbReference type="InterPro" id="IPR042470">
    <property type="entry name" value="RMI1_N_C_sf"/>
</dbReference>
<keyword evidence="6" id="KW-1185">Reference proteome</keyword>
<proteinExistence type="inferred from homology"/>
<evidence type="ECO:0000256" key="2">
    <source>
        <dbReference type="ARBA" id="ARBA00018987"/>
    </source>
</evidence>
<dbReference type="GO" id="GO:0000724">
    <property type="term" value="P:double-strand break repair via homologous recombination"/>
    <property type="evidence" value="ECO:0007669"/>
    <property type="project" value="TreeGrafter"/>
</dbReference>
<name>A0A4Y7SI93_COPMI</name>
<dbReference type="STRING" id="71717.A0A4Y7SI93"/>
<evidence type="ECO:0000259" key="4">
    <source>
        <dbReference type="Pfam" id="PF08585"/>
    </source>
</evidence>
<dbReference type="EMBL" id="QPFP01000107">
    <property type="protein sequence ID" value="TEB21555.1"/>
    <property type="molecule type" value="Genomic_DNA"/>
</dbReference>
<accession>A0A4Y7SI93</accession>
<feature type="compositionally biased region" description="Polar residues" evidence="3">
    <location>
        <begin position="328"/>
        <end position="344"/>
    </location>
</feature>
<comment type="similarity">
    <text evidence="1">Belongs to the RMI1 family.</text>
</comment>
<evidence type="ECO:0000256" key="3">
    <source>
        <dbReference type="SAM" id="MobiDB-lite"/>
    </source>
</evidence>
<dbReference type="Proteomes" id="UP000298030">
    <property type="component" value="Unassembled WGS sequence"/>
</dbReference>
<reference evidence="5 6" key="1">
    <citation type="journal article" date="2019" name="Nat. Ecol. Evol.">
        <title>Megaphylogeny resolves global patterns of mushroom evolution.</title>
        <authorList>
            <person name="Varga T."/>
            <person name="Krizsan K."/>
            <person name="Foldi C."/>
            <person name="Dima B."/>
            <person name="Sanchez-Garcia M."/>
            <person name="Sanchez-Ramirez S."/>
            <person name="Szollosi G.J."/>
            <person name="Szarkandi J.G."/>
            <person name="Papp V."/>
            <person name="Albert L."/>
            <person name="Andreopoulos W."/>
            <person name="Angelini C."/>
            <person name="Antonin V."/>
            <person name="Barry K.W."/>
            <person name="Bougher N.L."/>
            <person name="Buchanan P."/>
            <person name="Buyck B."/>
            <person name="Bense V."/>
            <person name="Catcheside P."/>
            <person name="Chovatia M."/>
            <person name="Cooper J."/>
            <person name="Damon W."/>
            <person name="Desjardin D."/>
            <person name="Finy P."/>
            <person name="Geml J."/>
            <person name="Haridas S."/>
            <person name="Hughes K."/>
            <person name="Justo A."/>
            <person name="Karasinski D."/>
            <person name="Kautmanova I."/>
            <person name="Kiss B."/>
            <person name="Kocsube S."/>
            <person name="Kotiranta H."/>
            <person name="LaButti K.M."/>
            <person name="Lechner B.E."/>
            <person name="Liimatainen K."/>
            <person name="Lipzen A."/>
            <person name="Lukacs Z."/>
            <person name="Mihaltcheva S."/>
            <person name="Morgado L.N."/>
            <person name="Niskanen T."/>
            <person name="Noordeloos M.E."/>
            <person name="Ohm R.A."/>
            <person name="Ortiz-Santana B."/>
            <person name="Ovrebo C."/>
            <person name="Racz N."/>
            <person name="Riley R."/>
            <person name="Savchenko A."/>
            <person name="Shiryaev A."/>
            <person name="Soop K."/>
            <person name="Spirin V."/>
            <person name="Szebenyi C."/>
            <person name="Tomsovsky M."/>
            <person name="Tulloss R.E."/>
            <person name="Uehling J."/>
            <person name="Grigoriev I.V."/>
            <person name="Vagvolgyi C."/>
            <person name="Papp T."/>
            <person name="Martin F.M."/>
            <person name="Miettinen O."/>
            <person name="Hibbett D.S."/>
            <person name="Nagy L.G."/>
        </authorList>
    </citation>
    <scope>NUCLEOTIDE SEQUENCE [LARGE SCALE GENOMIC DNA]</scope>
    <source>
        <strain evidence="5 6">FP101781</strain>
    </source>
</reference>
<comment type="caution">
    <text evidence="5">The sequence shown here is derived from an EMBL/GenBank/DDBJ whole genome shotgun (WGS) entry which is preliminary data.</text>
</comment>
<feature type="domain" description="RecQ mediated genome instability protein 1 OB-fold" evidence="4">
    <location>
        <begin position="120"/>
        <end position="199"/>
    </location>
</feature>
<feature type="region of interest" description="Disordered" evidence="3">
    <location>
        <begin position="297"/>
        <end position="347"/>
    </location>
</feature>
<evidence type="ECO:0000313" key="6">
    <source>
        <dbReference type="Proteomes" id="UP000298030"/>
    </source>
</evidence>
<sequence>MPLDETAFKAKMIRNARKKFSRPQLSQEWLSQTLENVIDAAGFPYFDYAYCDGALADAILNAPFEEIALRETSGLSTHVHPQASGTLLVGPIVLEIVHIMESVQTHLKRFTKRVTQNDPTLRIPRPHYATLPQYPRNRLKVVLSDGFLELEAVECQRLPNVELGKTPTGTKVRLTNFPVLLGVAQISPQNFVVLGGEVPGRELEHSVRLFRDIEMRLEEEVEAMLPKGRGKEFGTLLMLSTHQTPTPSSMSSSYQRGWTKLEISFSQLLTMLNMVSDEHIDETTALSMLTGLGVATPLSLVPPPPQTPSVNEDGGSSRAAGPLPIPNPSSAFADQGEPSNSKTPVGQIPTDIRWYAVTCGERIGAVQGWNRAESLVCNVSGGRQTPAKGKEDARKRFFDAVLDPMVKVRSVTGEVVGIPGITAITSLVSWAEAEAGRPITEFGLSPGRLGAPAPPPLCKVVVRIHVDSIEGETTMKKFARKGHWTRQVEVTEIHVLKGEEYGHREGKRDMEDV</sequence>